<dbReference type="RefSeq" id="WP_186878848.1">
    <property type="nucleotide sequence ID" value="NZ_JACOPN010000006.1"/>
</dbReference>
<dbReference type="Gene3D" id="1.10.443.10">
    <property type="entry name" value="Intergrase catalytic core"/>
    <property type="match status" value="1"/>
</dbReference>
<protein>
    <recommendedName>
        <fullName evidence="4">Core-binding (CB) domain-containing protein</fullName>
    </recommendedName>
</protein>
<organism evidence="5 6">
    <name type="scientific">Flintibacter faecis</name>
    <dbReference type="NCBI Taxonomy" id="2763047"/>
    <lineage>
        <taxon>Bacteria</taxon>
        <taxon>Bacillati</taxon>
        <taxon>Bacillota</taxon>
        <taxon>Clostridia</taxon>
        <taxon>Eubacteriales</taxon>
        <taxon>Flintibacter</taxon>
    </lineage>
</organism>
<evidence type="ECO:0000256" key="1">
    <source>
        <dbReference type="ARBA" id="ARBA00023125"/>
    </source>
</evidence>
<evidence type="ECO:0000256" key="3">
    <source>
        <dbReference type="PROSITE-ProRule" id="PRU01248"/>
    </source>
</evidence>
<dbReference type="SUPFAM" id="SSF56349">
    <property type="entry name" value="DNA breaking-rejoining enzymes"/>
    <property type="match status" value="1"/>
</dbReference>
<dbReference type="PROSITE" id="PS51900">
    <property type="entry name" value="CB"/>
    <property type="match status" value="1"/>
</dbReference>
<dbReference type="GO" id="GO:0015074">
    <property type="term" value="P:DNA integration"/>
    <property type="evidence" value="ECO:0007669"/>
    <property type="project" value="InterPro"/>
</dbReference>
<dbReference type="EMBL" id="JACOPN010000006">
    <property type="protein sequence ID" value="MBC5717647.1"/>
    <property type="molecule type" value="Genomic_DNA"/>
</dbReference>
<keyword evidence="6" id="KW-1185">Reference proteome</keyword>
<gene>
    <name evidence="5" type="ORF">H8S55_09985</name>
</gene>
<reference evidence="5" key="1">
    <citation type="submission" date="2020-08" db="EMBL/GenBank/DDBJ databases">
        <title>Genome public.</title>
        <authorList>
            <person name="Liu C."/>
            <person name="Sun Q."/>
        </authorList>
    </citation>
    <scope>NUCLEOTIDE SEQUENCE</scope>
    <source>
        <strain evidence="5">BX5</strain>
    </source>
</reference>
<dbReference type="GO" id="GO:0003677">
    <property type="term" value="F:DNA binding"/>
    <property type="evidence" value="ECO:0007669"/>
    <property type="project" value="UniProtKB-UniRule"/>
</dbReference>
<name>A0A8J6M4W4_9FIRM</name>
<keyword evidence="1 3" id="KW-0238">DNA-binding</keyword>
<proteinExistence type="predicted"/>
<comment type="caution">
    <text evidence="5">The sequence shown here is derived from an EMBL/GenBank/DDBJ whole genome shotgun (WGS) entry which is preliminary data.</text>
</comment>
<sequence length="283" mass="31827">MGRLHVETIQIDPALLRRTADGTVLTPEILADYAARLRAQGRREDSVRSCERVLRQFYDFLSADKLVGKNTLSDWRDQLLAENYAVRSVNSKVSTVNALLESMGCREFQVTKQLPAEDFDTPELTRQEYVRMLQTAKILEDERAYVLTKLFATTGIAVLDLPAVTVEAVQTGHAVLKSGKKLEIVRFPASLQADLLRYARENGHPSGMIFTKKDGSAVARTQVSLFIQKLALEAKIPAEKGNIRALRQLYKTTISGIEANFDLLVRQAYERQLETEQLSVGWE</sequence>
<evidence type="ECO:0000313" key="6">
    <source>
        <dbReference type="Proteomes" id="UP000602260"/>
    </source>
</evidence>
<evidence type="ECO:0000256" key="2">
    <source>
        <dbReference type="ARBA" id="ARBA00023172"/>
    </source>
</evidence>
<dbReference type="InterPro" id="IPR011010">
    <property type="entry name" value="DNA_brk_join_enz"/>
</dbReference>
<accession>A0A8J6M4W4</accession>
<dbReference type="AlphaFoldDB" id="A0A8J6M4W4"/>
<feature type="domain" description="Core-binding (CB)" evidence="4">
    <location>
        <begin position="24"/>
        <end position="104"/>
    </location>
</feature>
<evidence type="ECO:0000313" key="5">
    <source>
        <dbReference type="EMBL" id="MBC5717647.1"/>
    </source>
</evidence>
<dbReference type="GO" id="GO:0006310">
    <property type="term" value="P:DNA recombination"/>
    <property type="evidence" value="ECO:0007669"/>
    <property type="project" value="UniProtKB-KW"/>
</dbReference>
<keyword evidence="2" id="KW-0233">DNA recombination</keyword>
<dbReference type="InterPro" id="IPR013762">
    <property type="entry name" value="Integrase-like_cat_sf"/>
</dbReference>
<dbReference type="Gene3D" id="1.10.150.130">
    <property type="match status" value="1"/>
</dbReference>
<dbReference type="Proteomes" id="UP000602260">
    <property type="component" value="Unassembled WGS sequence"/>
</dbReference>
<dbReference type="InterPro" id="IPR044068">
    <property type="entry name" value="CB"/>
</dbReference>
<dbReference type="InterPro" id="IPR010998">
    <property type="entry name" value="Integrase_recombinase_N"/>
</dbReference>
<evidence type="ECO:0000259" key="4">
    <source>
        <dbReference type="PROSITE" id="PS51900"/>
    </source>
</evidence>